<gene>
    <name evidence="1" type="ORF">NCTC11801_01717</name>
</gene>
<organism evidence="1 2">
    <name type="scientific">Providencia rettgeri</name>
    <dbReference type="NCBI Taxonomy" id="587"/>
    <lineage>
        <taxon>Bacteria</taxon>
        <taxon>Pseudomonadati</taxon>
        <taxon>Pseudomonadota</taxon>
        <taxon>Gammaproteobacteria</taxon>
        <taxon>Enterobacterales</taxon>
        <taxon>Morganellaceae</taxon>
        <taxon>Providencia</taxon>
    </lineage>
</organism>
<protein>
    <submittedName>
        <fullName evidence="1">Uncharacterized protein</fullName>
    </submittedName>
</protein>
<accession>A0A379FQ64</accession>
<reference evidence="1 2" key="1">
    <citation type="submission" date="2018-06" db="EMBL/GenBank/DDBJ databases">
        <authorList>
            <consortium name="Pathogen Informatics"/>
            <person name="Doyle S."/>
        </authorList>
    </citation>
    <scope>NUCLEOTIDE SEQUENCE [LARGE SCALE GENOMIC DNA]</scope>
    <source>
        <strain evidence="1 2">NCTC11801</strain>
    </source>
</reference>
<dbReference type="EMBL" id="UGTZ01000001">
    <property type="protein sequence ID" value="SUC30777.1"/>
    <property type="molecule type" value="Genomic_DNA"/>
</dbReference>
<dbReference type="Proteomes" id="UP000254208">
    <property type="component" value="Unassembled WGS sequence"/>
</dbReference>
<sequence>MSNELIDAFNVIKSKRWVDLTHSFDKDSPHFWSCIQSGD</sequence>
<dbReference type="AlphaFoldDB" id="A0A379FQ64"/>
<proteinExistence type="predicted"/>
<evidence type="ECO:0000313" key="2">
    <source>
        <dbReference type="Proteomes" id="UP000254208"/>
    </source>
</evidence>
<evidence type="ECO:0000313" key="1">
    <source>
        <dbReference type="EMBL" id="SUC30777.1"/>
    </source>
</evidence>
<name>A0A379FQ64_PRORE</name>